<keyword evidence="1" id="KW-0472">Membrane</keyword>
<reference evidence="2" key="1">
    <citation type="submission" date="2014-09" db="EMBL/GenBank/DDBJ databases">
        <authorList>
            <person name="Magalhaes I.L.F."/>
            <person name="Oliveira U."/>
            <person name="Santos F.R."/>
            <person name="Vidigal T.H.D.A."/>
            <person name="Brescovit A.D."/>
            <person name="Santos A.J."/>
        </authorList>
    </citation>
    <scope>NUCLEOTIDE SEQUENCE</scope>
    <source>
        <tissue evidence="2">Shoot tissue taken approximately 20 cm above the soil surface</tissue>
    </source>
</reference>
<dbReference type="EMBL" id="GBRH01240047">
    <property type="protein sequence ID" value="JAD57848.1"/>
    <property type="molecule type" value="Transcribed_RNA"/>
</dbReference>
<organism evidence="2">
    <name type="scientific">Arundo donax</name>
    <name type="common">Giant reed</name>
    <name type="synonym">Donax arundinaceus</name>
    <dbReference type="NCBI Taxonomy" id="35708"/>
    <lineage>
        <taxon>Eukaryota</taxon>
        <taxon>Viridiplantae</taxon>
        <taxon>Streptophyta</taxon>
        <taxon>Embryophyta</taxon>
        <taxon>Tracheophyta</taxon>
        <taxon>Spermatophyta</taxon>
        <taxon>Magnoliopsida</taxon>
        <taxon>Liliopsida</taxon>
        <taxon>Poales</taxon>
        <taxon>Poaceae</taxon>
        <taxon>PACMAD clade</taxon>
        <taxon>Arundinoideae</taxon>
        <taxon>Arundineae</taxon>
        <taxon>Arundo</taxon>
    </lineage>
</organism>
<feature type="transmembrane region" description="Helical" evidence="1">
    <location>
        <begin position="92"/>
        <end position="114"/>
    </location>
</feature>
<evidence type="ECO:0000313" key="2">
    <source>
        <dbReference type="EMBL" id="JAD57848.1"/>
    </source>
</evidence>
<proteinExistence type="predicted"/>
<keyword evidence="1" id="KW-1133">Transmembrane helix</keyword>
<evidence type="ECO:0000256" key="1">
    <source>
        <dbReference type="SAM" id="Phobius"/>
    </source>
</evidence>
<reference evidence="2" key="2">
    <citation type="journal article" date="2015" name="Data Brief">
        <title>Shoot transcriptome of the giant reed, Arundo donax.</title>
        <authorList>
            <person name="Barrero R.A."/>
            <person name="Guerrero F.D."/>
            <person name="Moolhuijzen P."/>
            <person name="Goolsby J.A."/>
            <person name="Tidwell J."/>
            <person name="Bellgard S.E."/>
            <person name="Bellgard M.I."/>
        </authorList>
    </citation>
    <scope>NUCLEOTIDE SEQUENCE</scope>
    <source>
        <tissue evidence="2">Shoot tissue taken approximately 20 cm above the soil surface</tissue>
    </source>
</reference>
<accession>A0A0A9B6R8</accession>
<protein>
    <submittedName>
        <fullName evidence="2">Uncharacterized protein</fullName>
    </submittedName>
</protein>
<keyword evidence="1" id="KW-0812">Transmembrane</keyword>
<sequence>MVSWITTSGKFPQAAHKNRQAAQQPMQTKNKECTPINALAMLPTIRLSSSIACQASSVLGWRDNIVYLENHLHHLRSKQDLLLLANQCLKDILLFHVIRTNVIAVYTAVGIALLQR</sequence>
<dbReference type="AlphaFoldDB" id="A0A0A9B6R8"/>
<name>A0A0A9B6R8_ARUDO</name>